<dbReference type="RefSeq" id="WP_367722349.1">
    <property type="nucleotide sequence ID" value="NZ_JBFOCI010000001.1"/>
</dbReference>
<protein>
    <recommendedName>
        <fullName evidence="3">Glycosyltransferase family 1 protein</fullName>
    </recommendedName>
</protein>
<sequence length="316" mass="35997">MPQLMDHPISRTSAARRLPSSLTWVYRRDNLRSGTLMRGVQLSEMARVRFSGTIDVNFVELSEAASLSNAVLILTTSIINSITPEEVATLRRNASVVCADFLDYPPRDDIHEFVDVYIASSIRQERHLLDRYPGKMVHRVTHHVDPEIGVIRPPSDACRIGYFGEYRNALHRENLGAAIDFVQTNNSEVTDRSWLRKLNRYNCHYAVREHSLPRRNPPPDSFKPFTKGFTAAHCLSNIIVPADESDALFYLGSDYPYLLKDNALHSVNSIISKAVETFGGTEWNRGLEMMEEVRQRSSTSHIMVELTRLIDRIARL</sequence>
<dbReference type="EMBL" id="JBFOCI010000001">
    <property type="protein sequence ID" value="MEW9805307.1"/>
    <property type="molecule type" value="Genomic_DNA"/>
</dbReference>
<reference evidence="1 2" key="1">
    <citation type="submission" date="2024-06" db="EMBL/GenBank/DDBJ databases">
        <authorList>
            <person name="Tuo L."/>
        </authorList>
    </citation>
    <scope>NUCLEOTIDE SEQUENCE [LARGE SCALE GENOMIC DNA]</scope>
    <source>
        <strain evidence="1 2">ZMM04-5</strain>
    </source>
</reference>
<organism evidence="1 2">
    <name type="scientific">Mesorhizobium marinum</name>
    <dbReference type="NCBI Taxonomy" id="3228790"/>
    <lineage>
        <taxon>Bacteria</taxon>
        <taxon>Pseudomonadati</taxon>
        <taxon>Pseudomonadota</taxon>
        <taxon>Alphaproteobacteria</taxon>
        <taxon>Hyphomicrobiales</taxon>
        <taxon>Phyllobacteriaceae</taxon>
        <taxon>Mesorhizobium</taxon>
    </lineage>
</organism>
<evidence type="ECO:0000313" key="2">
    <source>
        <dbReference type="Proteomes" id="UP001556196"/>
    </source>
</evidence>
<evidence type="ECO:0000313" key="1">
    <source>
        <dbReference type="EMBL" id="MEW9805307.1"/>
    </source>
</evidence>
<keyword evidence="2" id="KW-1185">Reference proteome</keyword>
<evidence type="ECO:0008006" key="3">
    <source>
        <dbReference type="Google" id="ProtNLM"/>
    </source>
</evidence>
<gene>
    <name evidence="1" type="ORF">ABUE31_04825</name>
</gene>
<dbReference type="Proteomes" id="UP001556196">
    <property type="component" value="Unassembled WGS sequence"/>
</dbReference>
<proteinExistence type="predicted"/>
<name>A0ABV3QW54_9HYPH</name>
<accession>A0ABV3QW54</accession>
<comment type="caution">
    <text evidence="1">The sequence shown here is derived from an EMBL/GenBank/DDBJ whole genome shotgun (WGS) entry which is preliminary data.</text>
</comment>